<dbReference type="SMART" id="SM00353">
    <property type="entry name" value="HLH"/>
    <property type="match status" value="1"/>
</dbReference>
<evidence type="ECO:0000259" key="7">
    <source>
        <dbReference type="PROSITE" id="PS50888"/>
    </source>
</evidence>
<dbReference type="Gene3D" id="4.10.280.10">
    <property type="entry name" value="Helix-loop-helix DNA-binding domain"/>
    <property type="match status" value="1"/>
</dbReference>
<dbReference type="GO" id="GO:0046983">
    <property type="term" value="F:protein dimerization activity"/>
    <property type="evidence" value="ECO:0007669"/>
    <property type="project" value="InterPro"/>
</dbReference>
<keyword evidence="3" id="KW-0804">Transcription</keyword>
<keyword evidence="5" id="KW-0175">Coiled coil</keyword>
<dbReference type="PANTHER" id="PTHR46117:SF3">
    <property type="entry name" value="FI24210P1"/>
    <property type="match status" value="1"/>
</dbReference>
<dbReference type="Pfam" id="PF00010">
    <property type="entry name" value="HLH"/>
    <property type="match status" value="1"/>
</dbReference>
<dbReference type="PANTHER" id="PTHR46117">
    <property type="entry name" value="FI24210P1"/>
    <property type="match status" value="1"/>
</dbReference>
<evidence type="ECO:0000256" key="4">
    <source>
        <dbReference type="ARBA" id="ARBA00023242"/>
    </source>
</evidence>
<accession>A0A1X0QXJ9</accession>
<dbReference type="OrthoDB" id="690068at2759"/>
<feature type="region of interest" description="Disordered" evidence="6">
    <location>
        <begin position="248"/>
        <end position="286"/>
    </location>
</feature>
<organism evidence="8">
    <name type="scientific">Rhizopus microsporus var. microsporus</name>
    <dbReference type="NCBI Taxonomy" id="86635"/>
    <lineage>
        <taxon>Eukaryota</taxon>
        <taxon>Fungi</taxon>
        <taxon>Fungi incertae sedis</taxon>
        <taxon>Mucoromycota</taxon>
        <taxon>Mucoromycotina</taxon>
        <taxon>Mucoromycetes</taxon>
        <taxon>Mucorales</taxon>
        <taxon>Mucorineae</taxon>
        <taxon>Rhizopodaceae</taxon>
        <taxon>Rhizopus</taxon>
    </lineage>
</organism>
<dbReference type="GO" id="GO:0000978">
    <property type="term" value="F:RNA polymerase II cis-regulatory region sequence-specific DNA binding"/>
    <property type="evidence" value="ECO:0007669"/>
    <property type="project" value="TreeGrafter"/>
</dbReference>
<dbReference type="InterPro" id="IPR011598">
    <property type="entry name" value="bHLH_dom"/>
</dbReference>
<protein>
    <submittedName>
        <fullName evidence="8">HLH-domain-containing protein</fullName>
    </submittedName>
</protein>
<dbReference type="EMBL" id="KV921969">
    <property type="protein sequence ID" value="ORE04523.1"/>
    <property type="molecule type" value="Genomic_DNA"/>
</dbReference>
<evidence type="ECO:0000256" key="3">
    <source>
        <dbReference type="ARBA" id="ARBA00023163"/>
    </source>
</evidence>
<keyword evidence="2" id="KW-0805">Transcription regulation</keyword>
<dbReference type="GO" id="GO:0000981">
    <property type="term" value="F:DNA-binding transcription factor activity, RNA polymerase II-specific"/>
    <property type="evidence" value="ECO:0007669"/>
    <property type="project" value="TreeGrafter"/>
</dbReference>
<dbReference type="AlphaFoldDB" id="A0A1X0QXJ9"/>
<evidence type="ECO:0000256" key="1">
    <source>
        <dbReference type="ARBA" id="ARBA00004123"/>
    </source>
</evidence>
<evidence type="ECO:0000256" key="6">
    <source>
        <dbReference type="SAM" id="MobiDB-lite"/>
    </source>
</evidence>
<dbReference type="InterPro" id="IPR036638">
    <property type="entry name" value="HLH_DNA-bd_sf"/>
</dbReference>
<evidence type="ECO:0000313" key="8">
    <source>
        <dbReference type="EMBL" id="ORE04523.1"/>
    </source>
</evidence>
<dbReference type="VEuPathDB" id="FungiDB:BCV72DRAFT_13735"/>
<sequence>MYSPTQQDFNLEPDHFSSSGMMGTPHTTVGAVPVARNSRLFNASYQLHQRQNSFGTVASITMSPPHRAGGLPYDANNSQNWFGTSLDSNASSFGQSPIFTGIVSPSASTGHLDNYTNDDEEIQQKNLQEIFEKRRRRRESHNAVERRRRDNINERIQELCTLLPERLIEAAPTSSNVMSVSNGQGGTNGRAINKGTILKLSVDHIKELREEVTRYQERIRELEQMIEAAKRGEMIKDDKLQQSTNCLYHNSQIPPNNINTASNNNNNNNNHNNNNQPPPSHHHQRMGSLQFRQQFNNLQIGSNNNNS</sequence>
<name>A0A1X0QXJ9_RHIZD</name>
<evidence type="ECO:0000256" key="2">
    <source>
        <dbReference type="ARBA" id="ARBA00023015"/>
    </source>
</evidence>
<comment type="subcellular location">
    <subcellularLocation>
        <location evidence="1">Nucleus</location>
    </subcellularLocation>
</comment>
<proteinExistence type="predicted"/>
<gene>
    <name evidence="8" type="ORF">BCV72DRAFT_13735</name>
</gene>
<dbReference type="GO" id="GO:0005634">
    <property type="term" value="C:nucleus"/>
    <property type="evidence" value="ECO:0007669"/>
    <property type="project" value="UniProtKB-SubCell"/>
</dbReference>
<dbReference type="InterPro" id="IPR051732">
    <property type="entry name" value="USF"/>
</dbReference>
<dbReference type="SUPFAM" id="SSF47459">
    <property type="entry name" value="HLH, helix-loop-helix DNA-binding domain"/>
    <property type="match status" value="1"/>
</dbReference>
<reference evidence="8" key="1">
    <citation type="journal article" date="2016" name="Proc. Natl. Acad. Sci. U.S.A.">
        <title>Lipid metabolic changes in an early divergent fungus govern the establishment of a mutualistic symbiosis with endobacteria.</title>
        <authorList>
            <person name="Lastovetsky O.A."/>
            <person name="Gaspar M.L."/>
            <person name="Mondo S.J."/>
            <person name="LaButti K.M."/>
            <person name="Sandor L."/>
            <person name="Grigoriev I.V."/>
            <person name="Henry S.A."/>
            <person name="Pawlowska T.E."/>
        </authorList>
    </citation>
    <scope>NUCLEOTIDE SEQUENCE [LARGE SCALE GENOMIC DNA]</scope>
    <source>
        <strain evidence="8">ATCC 52814</strain>
    </source>
</reference>
<feature type="region of interest" description="Disordered" evidence="6">
    <location>
        <begin position="1"/>
        <end position="24"/>
    </location>
</feature>
<keyword evidence="4" id="KW-0539">Nucleus</keyword>
<dbReference type="Proteomes" id="UP000242414">
    <property type="component" value="Unassembled WGS sequence"/>
</dbReference>
<feature type="domain" description="BHLH" evidence="7">
    <location>
        <begin position="136"/>
        <end position="208"/>
    </location>
</feature>
<feature type="compositionally biased region" description="Low complexity" evidence="6">
    <location>
        <begin position="254"/>
        <end position="275"/>
    </location>
</feature>
<evidence type="ECO:0000256" key="5">
    <source>
        <dbReference type="SAM" id="Coils"/>
    </source>
</evidence>
<dbReference type="PROSITE" id="PS50888">
    <property type="entry name" value="BHLH"/>
    <property type="match status" value="1"/>
</dbReference>
<feature type="coiled-coil region" evidence="5">
    <location>
        <begin position="198"/>
        <end position="232"/>
    </location>
</feature>